<dbReference type="RefSeq" id="WP_185054749.1">
    <property type="nucleotide sequence ID" value="NZ_BAABIX010000002.1"/>
</dbReference>
<dbReference type="PRINTS" id="PR00080">
    <property type="entry name" value="SDRFAMILY"/>
</dbReference>
<reference evidence="4 5" key="1">
    <citation type="submission" date="2020-08" db="EMBL/GenBank/DDBJ databases">
        <title>Genomic Encyclopedia of Type Strains, Phase IV (KMG-IV): sequencing the most valuable type-strain genomes for metagenomic binning, comparative biology and taxonomic classification.</title>
        <authorList>
            <person name="Goeker M."/>
        </authorList>
    </citation>
    <scope>NUCLEOTIDE SEQUENCE [LARGE SCALE GENOMIC DNA]</scope>
    <source>
        <strain evidence="4 5">DSM 45615</strain>
    </source>
</reference>
<dbReference type="EMBL" id="JACHGN010000020">
    <property type="protein sequence ID" value="MBB5137862.1"/>
    <property type="molecule type" value="Genomic_DNA"/>
</dbReference>
<dbReference type="InterPro" id="IPR002347">
    <property type="entry name" value="SDR_fam"/>
</dbReference>
<dbReference type="SUPFAM" id="SSF51735">
    <property type="entry name" value="NAD(P)-binding Rossmann-fold domains"/>
    <property type="match status" value="1"/>
</dbReference>
<evidence type="ECO:0000256" key="2">
    <source>
        <dbReference type="ARBA" id="ARBA00023002"/>
    </source>
</evidence>
<evidence type="ECO:0000313" key="5">
    <source>
        <dbReference type="Proteomes" id="UP000578449"/>
    </source>
</evidence>
<evidence type="ECO:0000256" key="1">
    <source>
        <dbReference type="ARBA" id="ARBA00006484"/>
    </source>
</evidence>
<dbReference type="Proteomes" id="UP000578449">
    <property type="component" value="Unassembled WGS sequence"/>
</dbReference>
<protein>
    <submittedName>
        <fullName evidence="4">NAD(P)-dependent dehydrogenase (Short-subunit alcohol dehydrogenase family)</fullName>
    </submittedName>
</protein>
<dbReference type="PRINTS" id="PR00081">
    <property type="entry name" value="GDHRDH"/>
</dbReference>
<name>A0A840PFB8_9ACTN</name>
<comment type="similarity">
    <text evidence="1">Belongs to the short-chain dehydrogenases/reductases (SDR) family.</text>
</comment>
<sequence>MPTTVITGGTGGIGVETARALLAASPDRAVALVDLKVSDIPEPLAAYGGRVAVFACDVTDEQSVAATGAEIRAAMPSVDSLVNGAGIVHNDASIDMPMDRFRAMLAVHVEGTLLWCRQVARSLHGPGSIVNIGSIAGQFGHPRRIAYGAAKAAVHSITKTLAVEWAGRGIRVNAVTPGYIETPMMKEVARIGLVDADVAAGWAAMKRLGSPAEVAAAIRFLLSDEASFITGHILNVDGGFAVLKAE</sequence>
<accession>A0A840PFB8</accession>
<dbReference type="InterPro" id="IPR020904">
    <property type="entry name" value="Sc_DH/Rdtase_CS"/>
</dbReference>
<dbReference type="CDD" id="cd05233">
    <property type="entry name" value="SDR_c"/>
    <property type="match status" value="1"/>
</dbReference>
<keyword evidence="2" id="KW-0560">Oxidoreductase</keyword>
<gene>
    <name evidence="4" type="ORF">HNP84_007615</name>
</gene>
<dbReference type="SMART" id="SM00822">
    <property type="entry name" value="PKS_KR"/>
    <property type="match status" value="1"/>
</dbReference>
<keyword evidence="5" id="KW-1185">Reference proteome</keyword>
<dbReference type="GO" id="GO:0016616">
    <property type="term" value="F:oxidoreductase activity, acting on the CH-OH group of donors, NAD or NADP as acceptor"/>
    <property type="evidence" value="ECO:0007669"/>
    <property type="project" value="TreeGrafter"/>
</dbReference>
<dbReference type="PANTHER" id="PTHR42760">
    <property type="entry name" value="SHORT-CHAIN DEHYDROGENASES/REDUCTASES FAMILY MEMBER"/>
    <property type="match status" value="1"/>
</dbReference>
<evidence type="ECO:0000259" key="3">
    <source>
        <dbReference type="SMART" id="SM00822"/>
    </source>
</evidence>
<dbReference type="FunFam" id="3.40.50.720:FF:000084">
    <property type="entry name" value="Short-chain dehydrogenase reductase"/>
    <property type="match status" value="1"/>
</dbReference>
<organism evidence="4 5">
    <name type="scientific">Thermocatellispora tengchongensis</name>
    <dbReference type="NCBI Taxonomy" id="1073253"/>
    <lineage>
        <taxon>Bacteria</taxon>
        <taxon>Bacillati</taxon>
        <taxon>Actinomycetota</taxon>
        <taxon>Actinomycetes</taxon>
        <taxon>Streptosporangiales</taxon>
        <taxon>Streptosporangiaceae</taxon>
        <taxon>Thermocatellispora</taxon>
    </lineage>
</organism>
<comment type="caution">
    <text evidence="4">The sequence shown here is derived from an EMBL/GenBank/DDBJ whole genome shotgun (WGS) entry which is preliminary data.</text>
</comment>
<dbReference type="Pfam" id="PF13561">
    <property type="entry name" value="adh_short_C2"/>
    <property type="match status" value="1"/>
</dbReference>
<dbReference type="PROSITE" id="PS00061">
    <property type="entry name" value="ADH_SHORT"/>
    <property type="match status" value="1"/>
</dbReference>
<dbReference type="AlphaFoldDB" id="A0A840PFB8"/>
<proteinExistence type="inferred from homology"/>
<feature type="domain" description="Ketoreductase" evidence="3">
    <location>
        <begin position="2"/>
        <end position="169"/>
    </location>
</feature>
<dbReference type="Gene3D" id="3.40.50.720">
    <property type="entry name" value="NAD(P)-binding Rossmann-like Domain"/>
    <property type="match status" value="1"/>
</dbReference>
<dbReference type="InterPro" id="IPR057326">
    <property type="entry name" value="KR_dom"/>
</dbReference>
<dbReference type="InterPro" id="IPR036291">
    <property type="entry name" value="NAD(P)-bd_dom_sf"/>
</dbReference>
<evidence type="ECO:0000313" key="4">
    <source>
        <dbReference type="EMBL" id="MBB5137862.1"/>
    </source>
</evidence>